<reference evidence="2 3" key="1">
    <citation type="submission" date="2020-05" db="EMBL/GenBank/DDBJ databases">
        <title>Actinomyces sp. zg-325.</title>
        <authorList>
            <person name="Yang C."/>
        </authorList>
    </citation>
    <scope>NUCLEOTIDE SEQUENCE [LARGE SCALE GENOMIC DNA]</scope>
    <source>
        <strain evidence="3">zg-325</strain>
    </source>
</reference>
<feature type="transmembrane region" description="Helical" evidence="1">
    <location>
        <begin position="148"/>
        <end position="168"/>
    </location>
</feature>
<keyword evidence="3" id="KW-1185">Reference proteome</keyword>
<feature type="transmembrane region" description="Helical" evidence="1">
    <location>
        <begin position="88"/>
        <end position="109"/>
    </location>
</feature>
<feature type="transmembrane region" description="Helical" evidence="1">
    <location>
        <begin position="116"/>
        <end position="136"/>
    </location>
</feature>
<evidence type="ECO:0000313" key="2">
    <source>
        <dbReference type="EMBL" id="QKD79633.1"/>
    </source>
</evidence>
<proteinExistence type="predicted"/>
<dbReference type="EMBL" id="CP053642">
    <property type="protein sequence ID" value="QKD79633.1"/>
    <property type="molecule type" value="Genomic_DNA"/>
</dbReference>
<dbReference type="KEGG" id="amam:HPC72_04615"/>
<dbReference type="AlphaFoldDB" id="A0A6M8B8S3"/>
<accession>A0A6M8B8S3</accession>
<evidence type="ECO:0000313" key="3">
    <source>
        <dbReference type="Proteomes" id="UP000504752"/>
    </source>
</evidence>
<protein>
    <submittedName>
        <fullName evidence="2">DoxX family protein</fullName>
    </submittedName>
</protein>
<keyword evidence="1" id="KW-1133">Transmembrane helix</keyword>
<evidence type="ECO:0000256" key="1">
    <source>
        <dbReference type="SAM" id="Phobius"/>
    </source>
</evidence>
<dbReference type="RefSeq" id="WP_159523118.1">
    <property type="nucleotide sequence ID" value="NZ_CP053642.1"/>
</dbReference>
<sequence>MHDSTTPEQAPEATARTGSDIVTSPTARRALASGRIIVGAYLLWAFFDKVFGLGYVVPPEGAWIRGGTPAQGFINHIKGPFAGVFSVFANPVGDVLFMAALLGIGAALVLGIGLRIAAASGTLLMLMLYLAEFPLINGGTNPIIDDHWLFAAIMITSALTLAGDTWGLGRRWAMKVGDGWLR</sequence>
<gene>
    <name evidence="2" type="ORF">HPC72_04615</name>
</gene>
<dbReference type="Proteomes" id="UP000504752">
    <property type="component" value="Chromosome"/>
</dbReference>
<keyword evidence="1" id="KW-0472">Membrane</keyword>
<name>A0A6M8B8S3_9ACTO</name>
<organism evidence="2 3">
    <name type="scientific">Actinomyces marmotae</name>
    <dbReference type="NCBI Taxonomy" id="2737173"/>
    <lineage>
        <taxon>Bacteria</taxon>
        <taxon>Bacillati</taxon>
        <taxon>Actinomycetota</taxon>
        <taxon>Actinomycetes</taxon>
        <taxon>Actinomycetales</taxon>
        <taxon>Actinomycetaceae</taxon>
        <taxon>Actinomyces</taxon>
    </lineage>
</organism>
<keyword evidence="1" id="KW-0812">Transmembrane</keyword>
<feature type="transmembrane region" description="Helical" evidence="1">
    <location>
        <begin position="36"/>
        <end position="57"/>
    </location>
</feature>